<gene>
    <name evidence="1" type="ORF">L596_011915</name>
</gene>
<reference evidence="1 2" key="2">
    <citation type="journal article" date="2019" name="G3 (Bethesda)">
        <title>Hybrid Assembly of the Genome of the Entomopathogenic Nematode Steinernema carpocapsae Identifies the X-Chromosome.</title>
        <authorList>
            <person name="Serra L."/>
            <person name="Macchietto M."/>
            <person name="Macias-Munoz A."/>
            <person name="McGill C.J."/>
            <person name="Rodriguez I.M."/>
            <person name="Rodriguez B."/>
            <person name="Murad R."/>
            <person name="Mortazavi A."/>
        </authorList>
    </citation>
    <scope>NUCLEOTIDE SEQUENCE [LARGE SCALE GENOMIC DNA]</scope>
    <source>
        <strain evidence="1 2">ALL</strain>
    </source>
</reference>
<keyword evidence="2" id="KW-1185">Reference proteome</keyword>
<sequence>MKTDFKVVFAAVSTAMIQMFGAWVREAQLNTEKELCPRGAKRTKQLRGASLRSQHVTNTHAFLCFVLRGKKDNNEEDAEGPRRQKATICLHRPNLQGEGSTPPPRRSLHNTINEFRKKANSVTVSKGHQVLEKFELINDS</sequence>
<accession>A0A4U5NWB1</accession>
<protein>
    <submittedName>
        <fullName evidence="1">Uncharacterized protein</fullName>
    </submittedName>
</protein>
<proteinExistence type="predicted"/>
<reference evidence="1 2" key="1">
    <citation type="journal article" date="2015" name="Genome Biol.">
        <title>Comparative genomics of Steinernema reveals deeply conserved gene regulatory networks.</title>
        <authorList>
            <person name="Dillman A.R."/>
            <person name="Macchietto M."/>
            <person name="Porter C.F."/>
            <person name="Rogers A."/>
            <person name="Williams B."/>
            <person name="Antoshechkin I."/>
            <person name="Lee M.M."/>
            <person name="Goodwin Z."/>
            <person name="Lu X."/>
            <person name="Lewis E.E."/>
            <person name="Goodrich-Blair H."/>
            <person name="Stock S.P."/>
            <person name="Adams B.J."/>
            <person name="Sternberg P.W."/>
            <person name="Mortazavi A."/>
        </authorList>
    </citation>
    <scope>NUCLEOTIDE SEQUENCE [LARGE SCALE GENOMIC DNA]</scope>
    <source>
        <strain evidence="1 2">ALL</strain>
    </source>
</reference>
<evidence type="ECO:0000313" key="2">
    <source>
        <dbReference type="Proteomes" id="UP000298663"/>
    </source>
</evidence>
<dbReference type="EMBL" id="AZBU02000003">
    <property type="protein sequence ID" value="TKR87531.1"/>
    <property type="molecule type" value="Genomic_DNA"/>
</dbReference>
<organism evidence="1 2">
    <name type="scientific">Steinernema carpocapsae</name>
    <name type="common">Entomopathogenic nematode</name>
    <dbReference type="NCBI Taxonomy" id="34508"/>
    <lineage>
        <taxon>Eukaryota</taxon>
        <taxon>Metazoa</taxon>
        <taxon>Ecdysozoa</taxon>
        <taxon>Nematoda</taxon>
        <taxon>Chromadorea</taxon>
        <taxon>Rhabditida</taxon>
        <taxon>Tylenchina</taxon>
        <taxon>Panagrolaimomorpha</taxon>
        <taxon>Strongyloidoidea</taxon>
        <taxon>Steinernematidae</taxon>
        <taxon>Steinernema</taxon>
    </lineage>
</organism>
<dbReference type="Proteomes" id="UP000298663">
    <property type="component" value="Unassembled WGS sequence"/>
</dbReference>
<dbReference type="AlphaFoldDB" id="A0A4U5NWB1"/>
<name>A0A4U5NWB1_STECR</name>
<comment type="caution">
    <text evidence="1">The sequence shown here is derived from an EMBL/GenBank/DDBJ whole genome shotgun (WGS) entry which is preliminary data.</text>
</comment>
<evidence type="ECO:0000313" key="1">
    <source>
        <dbReference type="EMBL" id="TKR87531.1"/>
    </source>
</evidence>